<dbReference type="RefSeq" id="XP_002676500.1">
    <property type="nucleotide sequence ID" value="XM_002676454.1"/>
</dbReference>
<dbReference type="VEuPathDB" id="AmoebaDB:NAEGRDRAFT_68129"/>
<dbReference type="GeneID" id="8847657"/>
<dbReference type="Proteomes" id="UP000006671">
    <property type="component" value="Unassembled WGS sequence"/>
</dbReference>
<organism evidence="2">
    <name type="scientific">Naegleria gruberi</name>
    <name type="common">Amoeba</name>
    <dbReference type="NCBI Taxonomy" id="5762"/>
    <lineage>
        <taxon>Eukaryota</taxon>
        <taxon>Discoba</taxon>
        <taxon>Heterolobosea</taxon>
        <taxon>Tetramitia</taxon>
        <taxon>Eutetramitia</taxon>
        <taxon>Vahlkampfiidae</taxon>
        <taxon>Naegleria</taxon>
    </lineage>
</organism>
<accession>D2VH89</accession>
<proteinExistence type="predicted"/>
<dbReference type="AlphaFoldDB" id="D2VH89"/>
<evidence type="ECO:0000313" key="1">
    <source>
        <dbReference type="EMBL" id="EFC43756.1"/>
    </source>
</evidence>
<protein>
    <submittedName>
        <fullName evidence="1">Predicted protein</fullName>
    </submittedName>
</protein>
<dbReference type="KEGG" id="ngr:NAEGRDRAFT_68129"/>
<dbReference type="EMBL" id="GG738871">
    <property type="protein sequence ID" value="EFC43756.1"/>
    <property type="molecule type" value="Genomic_DNA"/>
</dbReference>
<evidence type="ECO:0000313" key="2">
    <source>
        <dbReference type="Proteomes" id="UP000006671"/>
    </source>
</evidence>
<gene>
    <name evidence="1" type="ORF">NAEGRDRAFT_68129</name>
</gene>
<dbReference type="InParanoid" id="D2VH89"/>
<sequence>MSSLKEGHLSNDSLHLIVTNCQEPKHNSFRTTLQKKEGDEVFKCEIDESTDQQTYSVTALLYLHNDGTFDYSLDGYSANDEMGSTITNSFFGVWNLVDNSLTLTPVYKHKYLSEGWELIDNKYIEMHTVNTNNYDGNSILAWNPSNYTDTITCFLYKDKKEVATFKKFSQP</sequence>
<reference evidence="1 2" key="1">
    <citation type="journal article" date="2010" name="Cell">
        <title>The genome of Naegleria gruberi illuminates early eukaryotic versatility.</title>
        <authorList>
            <person name="Fritz-Laylin L.K."/>
            <person name="Prochnik S.E."/>
            <person name="Ginger M.L."/>
            <person name="Dacks J.B."/>
            <person name="Carpenter M.L."/>
            <person name="Field M.C."/>
            <person name="Kuo A."/>
            <person name="Paredez A."/>
            <person name="Chapman J."/>
            <person name="Pham J."/>
            <person name="Shu S."/>
            <person name="Neupane R."/>
            <person name="Cipriano M."/>
            <person name="Mancuso J."/>
            <person name="Tu H."/>
            <person name="Salamov A."/>
            <person name="Lindquist E."/>
            <person name="Shapiro H."/>
            <person name="Lucas S."/>
            <person name="Grigoriev I.V."/>
            <person name="Cande W.Z."/>
            <person name="Fulton C."/>
            <person name="Rokhsar D.S."/>
            <person name="Dawson S.C."/>
        </authorList>
    </citation>
    <scope>NUCLEOTIDE SEQUENCE [LARGE SCALE GENOMIC DNA]</scope>
    <source>
        <strain evidence="1 2">NEG-M</strain>
    </source>
</reference>
<name>D2VH89_NAEGR</name>
<keyword evidence="2" id="KW-1185">Reference proteome</keyword>